<dbReference type="RGD" id="620700">
    <property type="gene designation" value="Lrpap1"/>
</dbReference>
<dbReference type="Proteomes" id="UP000234681">
    <property type="component" value="Chromosome 14"/>
</dbReference>
<dbReference type="EMBL" id="CH473963">
    <property type="protein sequence ID" value="EDM00071.1"/>
    <property type="molecule type" value="Genomic_DNA"/>
</dbReference>
<evidence type="ECO:0000313" key="2">
    <source>
        <dbReference type="Proteomes" id="UP000234681"/>
    </source>
</evidence>
<dbReference type="AlphaFoldDB" id="A6IK08"/>
<accession>A6IK08</accession>
<sequence length="41" mass="4619">MAFISCWISAQNSAYEEYTVSHVCKNSKAAKTLSEQLLTQH</sequence>
<evidence type="ECO:0000313" key="3">
    <source>
        <dbReference type="RGD" id="620700"/>
    </source>
</evidence>
<name>A6IK08_RAT</name>
<reference evidence="2" key="1">
    <citation type="submission" date="2005-09" db="EMBL/GenBank/DDBJ databases">
        <authorList>
            <person name="Mural R.J."/>
            <person name="Li P.W."/>
            <person name="Adams M.D."/>
            <person name="Amanatides P.G."/>
            <person name="Baden-Tillson H."/>
            <person name="Barnstead M."/>
            <person name="Chin S.H."/>
            <person name="Dew I."/>
            <person name="Evans C.A."/>
            <person name="Ferriera S."/>
            <person name="Flanigan M."/>
            <person name="Fosler C."/>
            <person name="Glodek A."/>
            <person name="Gu Z."/>
            <person name="Holt R.A."/>
            <person name="Jennings D."/>
            <person name="Kraft C.L."/>
            <person name="Lu F."/>
            <person name="Nguyen T."/>
            <person name="Nusskern D.R."/>
            <person name="Pfannkoch C.M."/>
            <person name="Sitter C."/>
            <person name="Sutton G.G."/>
            <person name="Venter J.C."/>
            <person name="Wang Z."/>
            <person name="Woodage T."/>
            <person name="Zheng X.H."/>
            <person name="Zhong F."/>
        </authorList>
    </citation>
    <scope>NUCLEOTIDE SEQUENCE [LARGE SCALE GENOMIC DNA]</scope>
    <source>
        <strain>BN</strain>
        <strain evidence="2">Sprague-Dawley</strain>
    </source>
</reference>
<proteinExistence type="predicted"/>
<gene>
    <name evidence="1 3" type="primary">Lrpap1</name>
    <name evidence="1" type="ORF">rCG_35851</name>
</gene>
<evidence type="ECO:0000313" key="1">
    <source>
        <dbReference type="EMBL" id="EDM00071.1"/>
    </source>
</evidence>
<keyword evidence="1" id="KW-0449">Lipoprotein</keyword>
<keyword evidence="1" id="KW-0675">Receptor</keyword>
<protein>
    <submittedName>
        <fullName evidence="1">Low density lipoprotein receptor-related protein associated protein 1, isoform CRA_b</fullName>
    </submittedName>
</protein>
<organism evidence="1 2">
    <name type="scientific">Rattus norvegicus</name>
    <name type="common">Rat</name>
    <dbReference type="NCBI Taxonomy" id="10116"/>
    <lineage>
        <taxon>Eukaryota</taxon>
        <taxon>Metazoa</taxon>
        <taxon>Chordata</taxon>
        <taxon>Craniata</taxon>
        <taxon>Vertebrata</taxon>
        <taxon>Euteleostomi</taxon>
        <taxon>Mammalia</taxon>
        <taxon>Eutheria</taxon>
        <taxon>Euarchontoglires</taxon>
        <taxon>Glires</taxon>
        <taxon>Rodentia</taxon>
        <taxon>Myomorpha</taxon>
        <taxon>Muroidea</taxon>
        <taxon>Muridae</taxon>
        <taxon>Murinae</taxon>
        <taxon>Rattus</taxon>
    </lineage>
</organism>